<dbReference type="OMA" id="TRLTWNE"/>
<dbReference type="SUPFAM" id="SSF52540">
    <property type="entry name" value="P-loop containing nucleoside triphosphate hydrolases"/>
    <property type="match status" value="1"/>
</dbReference>
<dbReference type="InterPro" id="IPR027417">
    <property type="entry name" value="P-loop_NTPase"/>
</dbReference>
<dbReference type="PANTHER" id="PTHR14241">
    <property type="entry name" value="INTERFERON-INDUCED PROTEIN 44"/>
    <property type="match status" value="1"/>
</dbReference>
<name>A0A8C4MG63_EQUAS</name>
<reference evidence="1" key="1">
    <citation type="submission" date="2023-03" db="UniProtKB">
        <authorList>
            <consortium name="Ensembl"/>
        </authorList>
    </citation>
    <scope>IDENTIFICATION</scope>
</reference>
<protein>
    <submittedName>
        <fullName evidence="1">Interferon induced protein 44 like</fullName>
    </submittedName>
</protein>
<proteinExistence type="predicted"/>
<organism evidence="1">
    <name type="scientific">Equus asinus asinus</name>
    <dbReference type="NCBI Taxonomy" id="83772"/>
    <lineage>
        <taxon>Eukaryota</taxon>
        <taxon>Metazoa</taxon>
        <taxon>Chordata</taxon>
        <taxon>Craniata</taxon>
        <taxon>Vertebrata</taxon>
        <taxon>Euteleostomi</taxon>
        <taxon>Mammalia</taxon>
        <taxon>Eutheria</taxon>
        <taxon>Laurasiatheria</taxon>
        <taxon>Perissodactyla</taxon>
        <taxon>Equidae</taxon>
        <taxon>Equus</taxon>
    </lineage>
</organism>
<dbReference type="GO" id="GO:0006955">
    <property type="term" value="P:immune response"/>
    <property type="evidence" value="ECO:0007669"/>
    <property type="project" value="TreeGrafter"/>
</dbReference>
<dbReference type="PANTHER" id="PTHR14241:SF2">
    <property type="entry name" value="INTERFERON-INDUCED PROTEIN 44-LIKE"/>
    <property type="match status" value="1"/>
</dbReference>
<sequence>MAVTTRLTWKEEKSLQQLLGNVSLRLLYKSRVHGDSPENMLRKCALQGSTITVIYFHNSQQDCILGYLTDETSKTKAACLNTTQKITDEELTFYSSDNKIFSVIPKNSRLFIHDALRERLGLNLYRDFKYSEWEVFRLEEQGKMRGTIKFHLLEDLRAYKPYADLVSEIRILLLGPVGSGKSSFFNSVKSVFQGHVTRQAAVGADLTSITELYRVYPIKDGEDGKSLSFMLCDSMGLDEKKGAGLCLDDIPYILKGCIPDRYQFSPHKPVTPSHPTFITSPSLKERIHCVAYVLDINSISNLSSNMVAKLKQVHKEVLNCGESHCTYQKIFYYKITIDSLEVAKKAQRGPVYLSSNFLSPGLMLNIPISNILMVENYASELTLNPLKEVLILSVLKQMLRAADDFLQDLP</sequence>
<dbReference type="Ensembl" id="ENSEAST00005027074.1">
    <property type="protein sequence ID" value="ENSEASP00005024949.1"/>
    <property type="gene ID" value="ENSEASG00005016968.1"/>
</dbReference>
<evidence type="ECO:0000313" key="1">
    <source>
        <dbReference type="Ensembl" id="ENSEASP00005024949.1"/>
    </source>
</evidence>
<gene>
    <name evidence="1" type="primary">IFI44L</name>
</gene>
<accession>A0A8C4MG63</accession>
<dbReference type="AlphaFoldDB" id="A0A8C4MG63"/>
<dbReference type="Gene3D" id="3.40.50.300">
    <property type="entry name" value="P-loop containing nucleotide triphosphate hydrolases"/>
    <property type="match status" value="1"/>
</dbReference>